<dbReference type="eggNOG" id="KOG4603">
    <property type="taxonomic scope" value="Eukaryota"/>
</dbReference>
<protein>
    <recommendedName>
        <fullName evidence="7">Homologous-pairing protein 2 winged helix domain-containing protein</fullName>
    </recommendedName>
</protein>
<dbReference type="InParanoid" id="F4RAN5"/>
<dbReference type="HOGENOM" id="CLU_063266_2_1_1"/>
<keyword evidence="5" id="KW-0469">Meiosis</keyword>
<evidence type="ECO:0000256" key="5">
    <source>
        <dbReference type="ARBA" id="ARBA00023254"/>
    </source>
</evidence>
<keyword evidence="6" id="KW-0175">Coiled coil</keyword>
<evidence type="ECO:0000313" key="8">
    <source>
        <dbReference type="EMBL" id="EGG10514.1"/>
    </source>
</evidence>
<dbReference type="OrthoDB" id="272266at2759"/>
<organism evidence="9">
    <name type="scientific">Melampsora larici-populina (strain 98AG31 / pathotype 3-4-7)</name>
    <name type="common">Poplar leaf rust fungus</name>
    <dbReference type="NCBI Taxonomy" id="747676"/>
    <lineage>
        <taxon>Eukaryota</taxon>
        <taxon>Fungi</taxon>
        <taxon>Dikarya</taxon>
        <taxon>Basidiomycota</taxon>
        <taxon>Pucciniomycotina</taxon>
        <taxon>Pucciniomycetes</taxon>
        <taxon>Pucciniales</taxon>
        <taxon>Melampsoraceae</taxon>
        <taxon>Melampsora</taxon>
    </lineage>
</organism>
<accession>F4RAN5</accession>
<dbReference type="AlphaFoldDB" id="F4RAN5"/>
<comment type="similarity">
    <text evidence="2">Belongs to the HOP2 family.</text>
</comment>
<name>F4RAN5_MELLP</name>
<reference evidence="9" key="1">
    <citation type="journal article" date="2011" name="Proc. Natl. Acad. Sci. U.S.A.">
        <title>Obligate biotrophy features unraveled by the genomic analysis of rust fungi.</title>
        <authorList>
            <person name="Duplessis S."/>
            <person name="Cuomo C.A."/>
            <person name="Lin Y.-C."/>
            <person name="Aerts A."/>
            <person name="Tisserant E."/>
            <person name="Veneault-Fourrey C."/>
            <person name="Joly D.L."/>
            <person name="Hacquard S."/>
            <person name="Amselem J."/>
            <person name="Cantarel B.L."/>
            <person name="Chiu R."/>
            <person name="Coutinho P.M."/>
            <person name="Feau N."/>
            <person name="Field M."/>
            <person name="Frey P."/>
            <person name="Gelhaye E."/>
            <person name="Goldberg J."/>
            <person name="Grabherr M.G."/>
            <person name="Kodira C.D."/>
            <person name="Kohler A."/>
            <person name="Kuees U."/>
            <person name="Lindquist E.A."/>
            <person name="Lucas S.M."/>
            <person name="Mago R."/>
            <person name="Mauceli E."/>
            <person name="Morin E."/>
            <person name="Murat C."/>
            <person name="Pangilinan J.L."/>
            <person name="Park R."/>
            <person name="Pearson M."/>
            <person name="Quesneville H."/>
            <person name="Rouhier N."/>
            <person name="Sakthikumar S."/>
            <person name="Salamov A.A."/>
            <person name="Schmutz J."/>
            <person name="Selles B."/>
            <person name="Shapiro H."/>
            <person name="Tanguay P."/>
            <person name="Tuskan G.A."/>
            <person name="Henrissat B."/>
            <person name="Van de Peer Y."/>
            <person name="Rouze P."/>
            <person name="Ellis J.G."/>
            <person name="Dodds P.N."/>
            <person name="Schein J.E."/>
            <person name="Zhong S."/>
            <person name="Hamelin R.C."/>
            <person name="Grigoriev I.V."/>
            <person name="Szabo L.J."/>
            <person name="Martin F."/>
        </authorList>
    </citation>
    <scope>NUCLEOTIDE SEQUENCE [LARGE SCALE GENOMIC DNA]</scope>
    <source>
        <strain evidence="9">98AG31 / pathotype 3-4-7</strain>
    </source>
</reference>
<dbReference type="GO" id="GO:0120231">
    <property type="term" value="C:DNA recombinase auxiliary factor complex"/>
    <property type="evidence" value="ECO:0007669"/>
    <property type="project" value="TreeGrafter"/>
</dbReference>
<dbReference type="GeneID" id="18921884"/>
<keyword evidence="4" id="KW-0539">Nucleus</keyword>
<dbReference type="EMBL" id="GL883094">
    <property type="protein sequence ID" value="EGG10514.1"/>
    <property type="molecule type" value="Genomic_DNA"/>
</dbReference>
<evidence type="ECO:0000256" key="1">
    <source>
        <dbReference type="ARBA" id="ARBA00004123"/>
    </source>
</evidence>
<feature type="coiled-coil region" evidence="6">
    <location>
        <begin position="93"/>
        <end position="199"/>
    </location>
</feature>
<dbReference type="FunCoup" id="F4RAN5">
    <property type="interactions" value="215"/>
</dbReference>
<keyword evidence="9" id="KW-1185">Reference proteome</keyword>
<dbReference type="GO" id="GO:0010774">
    <property type="term" value="P:meiotic strand invasion involved in reciprocal meiotic recombination"/>
    <property type="evidence" value="ECO:0007669"/>
    <property type="project" value="TreeGrafter"/>
</dbReference>
<proteinExistence type="inferred from homology"/>
<evidence type="ECO:0000256" key="4">
    <source>
        <dbReference type="ARBA" id="ARBA00023242"/>
    </source>
</evidence>
<dbReference type="PANTHER" id="PTHR15938:SF0">
    <property type="entry name" value="HOMOLOGOUS-PAIRING PROTEIN 2 HOMOLOG"/>
    <property type="match status" value="1"/>
</dbReference>
<dbReference type="GO" id="GO:0007129">
    <property type="term" value="P:homologous chromosome pairing at meiosis"/>
    <property type="evidence" value="ECO:0007669"/>
    <property type="project" value="TreeGrafter"/>
</dbReference>
<evidence type="ECO:0000256" key="3">
    <source>
        <dbReference type="ARBA" id="ARBA00023172"/>
    </source>
</evidence>
<dbReference type="GO" id="GO:0000794">
    <property type="term" value="C:condensed nuclear chromosome"/>
    <property type="evidence" value="ECO:0007669"/>
    <property type="project" value="TreeGrafter"/>
</dbReference>
<dbReference type="InterPro" id="IPR036388">
    <property type="entry name" value="WH-like_DNA-bd_sf"/>
</dbReference>
<dbReference type="PANTHER" id="PTHR15938">
    <property type="entry name" value="TBP-1 INTERACTING PROTEIN"/>
    <property type="match status" value="1"/>
</dbReference>
<comment type="subcellular location">
    <subcellularLocation>
        <location evidence="1">Nucleus</location>
    </subcellularLocation>
</comment>
<dbReference type="VEuPathDB" id="FungiDB:MELLADRAFT_103135"/>
<dbReference type="Proteomes" id="UP000001072">
    <property type="component" value="Unassembled WGS sequence"/>
</dbReference>
<sequence>MVIKIDGKIKEKKEEVLKGIEAEEKILEYLIQQNRPYNATDLAANLRVIKKVEVIRCLNHLFENQKVLMKSFGKQQIYCCLQSKEITESPEELQKIQIELTKGKEELKSLKDQNGSLEIQLIKLRNEPTSTQLSIVKESLTQQVKELEEKIINLKTHSSTSNPETETKLLQEPKPNQTINELNSNLEKYKSLYQERKKIAKQVIKTVTENIEDEEIRNSFEISIGIESDEPELIKLIELNGLENHKVEKLGSSGSRKRSFSTHLR</sequence>
<evidence type="ECO:0000256" key="6">
    <source>
        <dbReference type="SAM" id="Coils"/>
    </source>
</evidence>
<dbReference type="Pfam" id="PF07106">
    <property type="entry name" value="WHD_TBPIP"/>
    <property type="match status" value="1"/>
</dbReference>
<gene>
    <name evidence="8" type="ORF">MELLADRAFT_103135</name>
</gene>
<evidence type="ECO:0000259" key="7">
    <source>
        <dbReference type="Pfam" id="PF07106"/>
    </source>
</evidence>
<dbReference type="GO" id="GO:0120230">
    <property type="term" value="F:recombinase activator activity"/>
    <property type="evidence" value="ECO:0007669"/>
    <property type="project" value="TreeGrafter"/>
</dbReference>
<dbReference type="GO" id="GO:0003690">
    <property type="term" value="F:double-stranded DNA binding"/>
    <property type="evidence" value="ECO:0007669"/>
    <property type="project" value="TreeGrafter"/>
</dbReference>
<dbReference type="STRING" id="747676.F4RAN5"/>
<dbReference type="KEGG" id="mlr:MELLADRAFT_103135"/>
<dbReference type="RefSeq" id="XP_007405983.1">
    <property type="nucleotide sequence ID" value="XM_007405921.1"/>
</dbReference>
<dbReference type="Gene3D" id="1.10.10.10">
    <property type="entry name" value="Winged helix-like DNA-binding domain superfamily/Winged helix DNA-binding domain"/>
    <property type="match status" value="1"/>
</dbReference>
<evidence type="ECO:0000313" key="9">
    <source>
        <dbReference type="Proteomes" id="UP000001072"/>
    </source>
</evidence>
<keyword evidence="3" id="KW-0233">DNA recombination</keyword>
<dbReference type="InterPro" id="IPR010776">
    <property type="entry name" value="Hop2_WH_dom"/>
</dbReference>
<dbReference type="GO" id="GO:0000709">
    <property type="term" value="P:meiotic joint molecule formation"/>
    <property type="evidence" value="ECO:0007669"/>
    <property type="project" value="TreeGrafter"/>
</dbReference>
<evidence type="ECO:0000256" key="2">
    <source>
        <dbReference type="ARBA" id="ARBA00007922"/>
    </source>
</evidence>
<feature type="domain" description="Homologous-pairing protein 2 winged helix" evidence="7">
    <location>
        <begin position="21"/>
        <end position="80"/>
    </location>
</feature>